<sequence length="234" mass="26534">MKKNKRRFSCSPEEKNQIFIPDCDAKRIPSPKLPSPTTCLPDEELEELERSIDKANEILLSLGTPEEEDRNQAFFDSLRRFKAAKVTIDITCPEPIKVEGCLEAAGRDFLLLSCSTSGGFRIIPFEHINKIKIKSKRHVKNERELLDIDPRLRRKLVLNFGATVSRSPFLINEFFGLTLPIMLLLFRKKVITAILPDDQVEGVLARVDNETVCIVNGEKRTVVPILNACGFLIE</sequence>
<accession>A0ABS2QIZ2</accession>
<evidence type="ECO:0000313" key="1">
    <source>
        <dbReference type="EMBL" id="MBM7693057.1"/>
    </source>
</evidence>
<name>A0ABS2QIZ2_9BACI</name>
<organism evidence="1 2">
    <name type="scientific">Peribacillus deserti</name>
    <dbReference type="NCBI Taxonomy" id="673318"/>
    <lineage>
        <taxon>Bacteria</taxon>
        <taxon>Bacillati</taxon>
        <taxon>Bacillota</taxon>
        <taxon>Bacilli</taxon>
        <taxon>Bacillales</taxon>
        <taxon>Bacillaceae</taxon>
        <taxon>Peribacillus</taxon>
    </lineage>
</organism>
<reference evidence="1 2" key="1">
    <citation type="submission" date="2021-01" db="EMBL/GenBank/DDBJ databases">
        <title>Genomic Encyclopedia of Type Strains, Phase IV (KMG-IV): sequencing the most valuable type-strain genomes for metagenomic binning, comparative biology and taxonomic classification.</title>
        <authorList>
            <person name="Goeker M."/>
        </authorList>
    </citation>
    <scope>NUCLEOTIDE SEQUENCE [LARGE SCALE GENOMIC DNA]</scope>
    <source>
        <strain evidence="1 2">DSM 105482</strain>
    </source>
</reference>
<dbReference type="EMBL" id="JAFBFI010000010">
    <property type="protein sequence ID" value="MBM7693057.1"/>
    <property type="molecule type" value="Genomic_DNA"/>
</dbReference>
<evidence type="ECO:0000313" key="2">
    <source>
        <dbReference type="Proteomes" id="UP000823486"/>
    </source>
</evidence>
<gene>
    <name evidence="1" type="ORF">JOC77_002496</name>
</gene>
<proteinExistence type="predicted"/>
<dbReference type="RefSeq" id="WP_204543577.1">
    <property type="nucleotide sequence ID" value="NZ_JAFBFI010000010.1"/>
</dbReference>
<keyword evidence="2" id="KW-1185">Reference proteome</keyword>
<dbReference type="Proteomes" id="UP000823486">
    <property type="component" value="Unassembled WGS sequence"/>
</dbReference>
<protein>
    <submittedName>
        <fullName evidence="1">Uncharacterized protein</fullName>
    </submittedName>
</protein>
<comment type="caution">
    <text evidence="1">The sequence shown here is derived from an EMBL/GenBank/DDBJ whole genome shotgun (WGS) entry which is preliminary data.</text>
</comment>